<gene>
    <name evidence="2" type="ORF">PIB30_073383</name>
</gene>
<evidence type="ECO:0000313" key="2">
    <source>
        <dbReference type="EMBL" id="MED6174910.1"/>
    </source>
</evidence>
<comment type="caution">
    <text evidence="2">The sequence shown here is derived from an EMBL/GenBank/DDBJ whole genome shotgun (WGS) entry which is preliminary data.</text>
</comment>
<dbReference type="EMBL" id="JASCZI010151924">
    <property type="protein sequence ID" value="MED6174910.1"/>
    <property type="molecule type" value="Genomic_DNA"/>
</dbReference>
<sequence>MKEDGGGEEKDEYGSGEARKRSEENQKAMNNNLKIRETVTTQSTAKIISSFVISQPLDLIKINGSQAFIKLRRIRAHFRPELRPG</sequence>
<evidence type="ECO:0000256" key="1">
    <source>
        <dbReference type="SAM" id="MobiDB-lite"/>
    </source>
</evidence>
<name>A0ABU6VQB8_9FABA</name>
<evidence type="ECO:0000313" key="3">
    <source>
        <dbReference type="Proteomes" id="UP001341840"/>
    </source>
</evidence>
<dbReference type="Proteomes" id="UP001341840">
    <property type="component" value="Unassembled WGS sequence"/>
</dbReference>
<feature type="region of interest" description="Disordered" evidence="1">
    <location>
        <begin position="1"/>
        <end position="35"/>
    </location>
</feature>
<reference evidence="2 3" key="1">
    <citation type="journal article" date="2023" name="Plants (Basel)">
        <title>Bridging the Gap: Combining Genomics and Transcriptomics Approaches to Understand Stylosanthes scabra, an Orphan Legume from the Brazilian Caatinga.</title>
        <authorList>
            <person name="Ferreira-Neto J.R.C."/>
            <person name="da Silva M.D."/>
            <person name="Binneck E."/>
            <person name="de Melo N.F."/>
            <person name="da Silva R.H."/>
            <person name="de Melo A.L.T.M."/>
            <person name="Pandolfi V."/>
            <person name="Bustamante F.O."/>
            <person name="Brasileiro-Vidal A.C."/>
            <person name="Benko-Iseppon A.M."/>
        </authorList>
    </citation>
    <scope>NUCLEOTIDE SEQUENCE [LARGE SCALE GENOMIC DNA]</scope>
    <source>
        <tissue evidence="2">Leaves</tissue>
    </source>
</reference>
<accession>A0ABU6VQB8</accession>
<feature type="compositionally biased region" description="Basic and acidic residues" evidence="1">
    <location>
        <begin position="17"/>
        <end position="26"/>
    </location>
</feature>
<keyword evidence="3" id="KW-1185">Reference proteome</keyword>
<proteinExistence type="predicted"/>
<protein>
    <submittedName>
        <fullName evidence="2">Uncharacterized protein</fullName>
    </submittedName>
</protein>
<organism evidence="2 3">
    <name type="scientific">Stylosanthes scabra</name>
    <dbReference type="NCBI Taxonomy" id="79078"/>
    <lineage>
        <taxon>Eukaryota</taxon>
        <taxon>Viridiplantae</taxon>
        <taxon>Streptophyta</taxon>
        <taxon>Embryophyta</taxon>
        <taxon>Tracheophyta</taxon>
        <taxon>Spermatophyta</taxon>
        <taxon>Magnoliopsida</taxon>
        <taxon>eudicotyledons</taxon>
        <taxon>Gunneridae</taxon>
        <taxon>Pentapetalae</taxon>
        <taxon>rosids</taxon>
        <taxon>fabids</taxon>
        <taxon>Fabales</taxon>
        <taxon>Fabaceae</taxon>
        <taxon>Papilionoideae</taxon>
        <taxon>50 kb inversion clade</taxon>
        <taxon>dalbergioids sensu lato</taxon>
        <taxon>Dalbergieae</taxon>
        <taxon>Pterocarpus clade</taxon>
        <taxon>Stylosanthes</taxon>
    </lineage>
</organism>